<dbReference type="AlphaFoldDB" id="A0A974XD50"/>
<keyword evidence="3 5" id="KW-1133">Transmembrane helix</keyword>
<comment type="subcellular location">
    <subcellularLocation>
        <location evidence="1">Membrane</location>
        <topology evidence="1">Multi-pass membrane protein</topology>
    </subcellularLocation>
</comment>
<dbReference type="GO" id="GO:0140359">
    <property type="term" value="F:ABC-type transporter activity"/>
    <property type="evidence" value="ECO:0007669"/>
    <property type="project" value="InterPro"/>
</dbReference>
<feature type="transmembrane region" description="Helical" evidence="5">
    <location>
        <begin position="268"/>
        <end position="288"/>
    </location>
</feature>
<sequence length="357" mass="39541">MQVFKLSMKILKKNASTMSIYFGIFILVSIMMMSSSSTTSPGVFQTTKTRVAFFPQENTALVQGLKEALSENAVFVSLEDDPEALQDALYFRQVEYILRVPQGFTEGFLSGEPVQLTKTSIPDSTTSVYIDMKVDRYLQSARTYATLLPDLAPQTLANYVLEDMTKEAEVTFETGSPQEYTGSSMQFFFNYMSYTFMFVLILGVSILMLATNDPNIKRRNACSPIKAGSANLQVFLSILVFALIAWVLLVGLSLFFGRKELGNPNTVYFVLNSLLFAGTTAGVSYLIANLVKGRESIAAVANIVTLGSSFISGVFVPQELISESVLRIASFLPTYWFVRGNRFISTMVAWGTDPPRD</sequence>
<evidence type="ECO:0000256" key="1">
    <source>
        <dbReference type="ARBA" id="ARBA00004141"/>
    </source>
</evidence>
<proteinExistence type="predicted"/>
<organism evidence="7 8">
    <name type="scientific">Alkalibacter rhizosphaerae</name>
    <dbReference type="NCBI Taxonomy" id="2815577"/>
    <lineage>
        <taxon>Bacteria</taxon>
        <taxon>Bacillati</taxon>
        <taxon>Bacillota</taxon>
        <taxon>Clostridia</taxon>
        <taxon>Eubacteriales</taxon>
        <taxon>Eubacteriaceae</taxon>
        <taxon>Alkalibacter</taxon>
    </lineage>
</organism>
<evidence type="ECO:0000313" key="7">
    <source>
        <dbReference type="EMBL" id="QSX07619.1"/>
    </source>
</evidence>
<dbReference type="Proteomes" id="UP000663499">
    <property type="component" value="Chromosome"/>
</dbReference>
<dbReference type="GO" id="GO:0016020">
    <property type="term" value="C:membrane"/>
    <property type="evidence" value="ECO:0007669"/>
    <property type="project" value="UniProtKB-SubCell"/>
</dbReference>
<feature type="transmembrane region" description="Helical" evidence="5">
    <location>
        <begin position="232"/>
        <end position="256"/>
    </location>
</feature>
<dbReference type="Pfam" id="PF12698">
    <property type="entry name" value="ABC2_membrane_3"/>
    <property type="match status" value="1"/>
</dbReference>
<dbReference type="Gene3D" id="3.40.1710.10">
    <property type="entry name" value="abc type-2 transporter like domain"/>
    <property type="match status" value="1"/>
</dbReference>
<dbReference type="KEGG" id="alka:J0B03_07185"/>
<name>A0A974XD50_9FIRM</name>
<evidence type="ECO:0000313" key="8">
    <source>
        <dbReference type="Proteomes" id="UP000663499"/>
    </source>
</evidence>
<evidence type="ECO:0000256" key="4">
    <source>
        <dbReference type="ARBA" id="ARBA00023136"/>
    </source>
</evidence>
<dbReference type="InterPro" id="IPR013525">
    <property type="entry name" value="ABC2_TM"/>
</dbReference>
<keyword evidence="8" id="KW-1185">Reference proteome</keyword>
<feature type="domain" description="ABC-2 type transporter transmembrane" evidence="6">
    <location>
        <begin position="18"/>
        <end position="345"/>
    </location>
</feature>
<evidence type="ECO:0000259" key="6">
    <source>
        <dbReference type="Pfam" id="PF12698"/>
    </source>
</evidence>
<protein>
    <submittedName>
        <fullName evidence="7">ABC transporter permease</fullName>
    </submittedName>
</protein>
<dbReference type="RefSeq" id="WP_207298961.1">
    <property type="nucleotide sequence ID" value="NZ_CP071444.1"/>
</dbReference>
<evidence type="ECO:0000256" key="5">
    <source>
        <dbReference type="SAM" id="Phobius"/>
    </source>
</evidence>
<keyword evidence="4 5" id="KW-0472">Membrane</keyword>
<dbReference type="EMBL" id="CP071444">
    <property type="protein sequence ID" value="QSX07619.1"/>
    <property type="molecule type" value="Genomic_DNA"/>
</dbReference>
<gene>
    <name evidence="7" type="ORF">J0B03_07185</name>
</gene>
<keyword evidence="2 5" id="KW-0812">Transmembrane</keyword>
<feature type="transmembrane region" description="Helical" evidence="5">
    <location>
        <begin position="191"/>
        <end position="211"/>
    </location>
</feature>
<reference evidence="7" key="1">
    <citation type="submission" date="2021-03" db="EMBL/GenBank/DDBJ databases">
        <title>Alkalibacter marinus sp. nov., isolated from tidal flat sediment.</title>
        <authorList>
            <person name="Namirimu T."/>
            <person name="Yang J.-A."/>
            <person name="Yang S.-H."/>
            <person name="Kim Y.-J."/>
            <person name="Kwon K.K."/>
        </authorList>
    </citation>
    <scope>NUCLEOTIDE SEQUENCE</scope>
    <source>
        <strain evidence="7">ES005</strain>
    </source>
</reference>
<evidence type="ECO:0000256" key="3">
    <source>
        <dbReference type="ARBA" id="ARBA00022989"/>
    </source>
</evidence>
<evidence type="ECO:0000256" key="2">
    <source>
        <dbReference type="ARBA" id="ARBA00022692"/>
    </source>
</evidence>
<accession>A0A974XD50</accession>